<keyword evidence="4" id="KW-1185">Reference proteome</keyword>
<dbReference type="OrthoDB" id="4070577at2759"/>
<proteinExistence type="predicted"/>
<feature type="region of interest" description="Disordered" evidence="2">
    <location>
        <begin position="121"/>
        <end position="147"/>
    </location>
</feature>
<gene>
    <name evidence="3" type="primary">ATC1</name>
    <name evidence="3" type="ORF">C6P45_000297</name>
</gene>
<keyword evidence="1" id="KW-0175">Coiled coil</keyword>
<dbReference type="Proteomes" id="UP000750334">
    <property type="component" value="Unassembled WGS sequence"/>
</dbReference>
<evidence type="ECO:0000313" key="3">
    <source>
        <dbReference type="EMBL" id="KAG0666042.1"/>
    </source>
</evidence>
<feature type="region of interest" description="Disordered" evidence="2">
    <location>
        <begin position="164"/>
        <end position="183"/>
    </location>
</feature>
<comment type="caution">
    <text evidence="3">The sequence shown here is derived from an EMBL/GenBank/DDBJ whole genome shotgun (WGS) entry which is preliminary data.</text>
</comment>
<organism evidence="3 4">
    <name type="scientific">Maudiozyma exigua</name>
    <name type="common">Yeast</name>
    <name type="synonym">Kazachstania exigua</name>
    <dbReference type="NCBI Taxonomy" id="34358"/>
    <lineage>
        <taxon>Eukaryota</taxon>
        <taxon>Fungi</taxon>
        <taxon>Dikarya</taxon>
        <taxon>Ascomycota</taxon>
        <taxon>Saccharomycotina</taxon>
        <taxon>Saccharomycetes</taxon>
        <taxon>Saccharomycetales</taxon>
        <taxon>Saccharomycetaceae</taxon>
        <taxon>Maudiozyma</taxon>
    </lineage>
</organism>
<evidence type="ECO:0000256" key="2">
    <source>
        <dbReference type="SAM" id="MobiDB-lite"/>
    </source>
</evidence>
<sequence>MSEIQDAFPHLKDVDEHMLEADLHKLLTDSNDPFQDEESNTFTNNQDMDFDHTNIAYRTGTDEGDIDKAIESAISNMNNGDIIDATILNDKQLSLDTILGDTNHAEDMDLHLTDILGTSNQKKRSIENVDSKNDLETEEEKNKKRRTERTIKEIRIYKTTEEPFLSPASLSPSSSLSPENSETNIKLESLPLNTFDKKKQNRKPTNKNNNKTVITETKQIDIPSPAKYTKEFTMKQVSDMKKRIINSHKLILNFNFLKDRYARTCAELKKAMNCLKDSEIHRTHLITENEQLKNQVADLKRQLQEQYSSKE</sequence>
<feature type="coiled-coil region" evidence="1">
    <location>
        <begin position="282"/>
        <end position="309"/>
    </location>
</feature>
<dbReference type="AlphaFoldDB" id="A0A9P6W948"/>
<protein>
    <submittedName>
        <fullName evidence="3">Alpha,alpha-trehalase</fullName>
    </submittedName>
</protein>
<evidence type="ECO:0000313" key="4">
    <source>
        <dbReference type="Proteomes" id="UP000750334"/>
    </source>
</evidence>
<reference evidence="3 4" key="1">
    <citation type="submission" date="2020-11" db="EMBL/GenBank/DDBJ databases">
        <title>Kefir isolates.</title>
        <authorList>
            <person name="Marcisauskas S."/>
            <person name="Kim Y."/>
            <person name="Blasche S."/>
        </authorList>
    </citation>
    <scope>NUCLEOTIDE SEQUENCE [LARGE SCALE GENOMIC DNA]</scope>
    <source>
        <strain evidence="3 4">OG2</strain>
    </source>
</reference>
<evidence type="ECO:0000256" key="1">
    <source>
        <dbReference type="SAM" id="Coils"/>
    </source>
</evidence>
<accession>A0A9P6W948</accession>
<feature type="compositionally biased region" description="Low complexity" evidence="2">
    <location>
        <begin position="164"/>
        <end position="182"/>
    </location>
</feature>
<dbReference type="EMBL" id="PUHR01000107">
    <property type="protein sequence ID" value="KAG0666042.1"/>
    <property type="molecule type" value="Genomic_DNA"/>
</dbReference>
<name>A0A9P6W948_MAUEX</name>
<feature type="compositionally biased region" description="Basic and acidic residues" evidence="2">
    <location>
        <begin position="124"/>
        <end position="135"/>
    </location>
</feature>